<evidence type="ECO:0000313" key="10">
    <source>
        <dbReference type="EMBL" id="BBD72124.1"/>
    </source>
</evidence>
<dbReference type="GO" id="GO:0016831">
    <property type="term" value="F:carboxy-lyase activity"/>
    <property type="evidence" value="ECO:0007669"/>
    <property type="project" value="InterPro"/>
</dbReference>
<gene>
    <name evidence="11" type="ORF">GCM10007116_10520</name>
    <name evidence="10" type="ORF">HS1genome_0513</name>
</gene>
<comment type="function">
    <text evidence="4">Catalyzes the conversion of trans-anhydromevalonate 5-phosphate (tAHMP) into isopentenyl phosphate. Involved in the archaeal mevalonate (MVA) pathway, which provides fundamental precursors for isoprenoid biosynthesis, such as isopentenyl diphosphate (IPP) and dimethylallyl diphosphate (DMAPP).</text>
</comment>
<evidence type="ECO:0000256" key="7">
    <source>
        <dbReference type="ARBA" id="ARBA00049936"/>
    </source>
</evidence>
<dbReference type="SUPFAM" id="SSF143968">
    <property type="entry name" value="UbiD C-terminal domain-like"/>
    <property type="match status" value="1"/>
</dbReference>
<sequence length="529" mass="59088">MAYKDLREYLSVLKQRGLLWEIDKPVVKETELFPLVRLQFRGLPESQRKAFLFTHVVNVNGRSYEGSVTVGSLAASRDIYATGMECKPNEISEKFIHAIRNPIPPKQVSYGPVQENVITGDELERRGLSDIPIPVELPGYSGQVRTTTAFLTKDPDTGVQNAGTYSGQIFGPRKILWEIHRGSDGYTHLRNAARKGVKLDAAIVVGGPPAVQYAAAAKVPYGLDELAVAGAINGEPIEVVKGKTVDLLVPATAEYVIEGKISFEEAEPQPPFGEYTGYMAVGIESQYCPIMEVTAITHRNKPVFQTIISQMPPSESSKLRQVAFESAFTRHLRDNCNLPNVLRVTFYETSGSWQFCIIQLRKVKPTDAQQALMAAASYAADVGKIFVAVDEDIDPDDPESVIWAMSFRMQPARDVTVIRGKAAHLDPSVVPPGEEGVETGFRESSAMLIDATRKWDYPPVALPKREYMERALELWKSLGLPELKLKSPWYGYNLGYWNEDLERIAKMIVEGRHYDVGKELERKRTRLRI</sequence>
<dbReference type="NCBIfam" id="TIGR00148">
    <property type="entry name" value="UbiD family decarboxylase"/>
    <property type="match status" value="1"/>
</dbReference>
<dbReference type="Pfam" id="PF01977">
    <property type="entry name" value="UbiD"/>
    <property type="match status" value="1"/>
</dbReference>
<evidence type="ECO:0000256" key="6">
    <source>
        <dbReference type="ARBA" id="ARBA00049754"/>
    </source>
</evidence>
<comment type="catalytic activity">
    <reaction evidence="3">
        <text>(2E)-3-methyl-5-phosphooxypent-2-enoate + H(+) = isopentenyl phosphate + CO2</text>
        <dbReference type="Rhea" id="RHEA:78971"/>
        <dbReference type="ChEBI" id="CHEBI:15378"/>
        <dbReference type="ChEBI" id="CHEBI:16526"/>
        <dbReference type="ChEBI" id="CHEBI:65078"/>
        <dbReference type="ChEBI" id="CHEBI:229665"/>
        <dbReference type="EC" id="4.1.1.126"/>
    </reaction>
    <physiologicalReaction direction="left-to-right" evidence="3">
        <dbReference type="Rhea" id="RHEA:78972"/>
    </physiologicalReaction>
</comment>
<comment type="cofactor">
    <cofactor evidence="7">
        <name>prenylated FMN</name>
        <dbReference type="ChEBI" id="CHEBI:87746"/>
    </cofactor>
</comment>
<accession>A0A348B1S2</accession>
<reference evidence="11" key="1">
    <citation type="journal article" date="2014" name="Int. J. Syst. Evol. Microbiol.">
        <title>Complete genome sequence of Corynebacterium casei LMG S-19264T (=DSM 44701T), isolated from a smear-ripened cheese.</title>
        <authorList>
            <consortium name="US DOE Joint Genome Institute (JGI-PGF)"/>
            <person name="Walter F."/>
            <person name="Albersmeier A."/>
            <person name="Kalinowski J."/>
            <person name="Ruckert C."/>
        </authorList>
    </citation>
    <scope>NUCLEOTIDE SEQUENCE</scope>
    <source>
        <strain evidence="11">JCM 31740</strain>
    </source>
</reference>
<organism evidence="10 12">
    <name type="scientific">Sulfodiicoccus acidiphilus</name>
    <dbReference type="NCBI Taxonomy" id="1670455"/>
    <lineage>
        <taxon>Archaea</taxon>
        <taxon>Thermoproteota</taxon>
        <taxon>Thermoprotei</taxon>
        <taxon>Sulfolobales</taxon>
        <taxon>Sulfolobaceae</taxon>
        <taxon>Sulfodiicoccus</taxon>
    </lineage>
</organism>
<protein>
    <recommendedName>
        <fullName evidence="6">Anhydromevalonate phosphate decarboxylase</fullName>
        <ecNumber evidence="5">4.1.1.126</ecNumber>
    </recommendedName>
</protein>
<evidence type="ECO:0000256" key="3">
    <source>
        <dbReference type="ARBA" id="ARBA00049054"/>
    </source>
</evidence>
<comment type="pathway">
    <text evidence="1">Isoprenoid biosynthesis; isopentenyl diphosphate biosynthesis via mevalonate pathway.</text>
</comment>
<feature type="domain" description="3-octaprenyl-4-hydroxybenzoate carboxy-lyase-like C-terminal" evidence="9">
    <location>
        <begin position="324"/>
        <end position="451"/>
    </location>
</feature>
<evidence type="ECO:0000256" key="4">
    <source>
        <dbReference type="ARBA" id="ARBA00049583"/>
    </source>
</evidence>
<dbReference type="OrthoDB" id="8480at2157"/>
<dbReference type="GeneID" id="38666018"/>
<evidence type="ECO:0000259" key="8">
    <source>
        <dbReference type="Pfam" id="PF01977"/>
    </source>
</evidence>
<dbReference type="RefSeq" id="WP_126449437.1">
    <property type="nucleotide sequence ID" value="NZ_AP018553.1"/>
</dbReference>
<dbReference type="Proteomes" id="UP000276741">
    <property type="component" value="Chromosome"/>
</dbReference>
<keyword evidence="10" id="KW-0456">Lyase</keyword>
<evidence type="ECO:0000313" key="11">
    <source>
        <dbReference type="EMBL" id="GGT94813.1"/>
    </source>
</evidence>
<dbReference type="Pfam" id="PF20696">
    <property type="entry name" value="UbiD_C"/>
    <property type="match status" value="1"/>
</dbReference>
<evidence type="ECO:0000256" key="1">
    <source>
        <dbReference type="ARBA" id="ARBA00005092"/>
    </source>
</evidence>
<dbReference type="EMBL" id="AP018553">
    <property type="protein sequence ID" value="BBD72124.1"/>
    <property type="molecule type" value="Genomic_DNA"/>
</dbReference>
<reference evidence="11" key="4">
    <citation type="submission" date="2020-09" db="EMBL/GenBank/DDBJ databases">
        <authorList>
            <person name="Sun Q."/>
            <person name="Ohkuma M."/>
        </authorList>
    </citation>
    <scope>NUCLEOTIDE SEQUENCE</scope>
    <source>
        <strain evidence="11">JCM 31740</strain>
    </source>
</reference>
<dbReference type="SUPFAM" id="SSF50475">
    <property type="entry name" value="FMN-binding split barrel"/>
    <property type="match status" value="1"/>
</dbReference>
<dbReference type="EMBL" id="BMQS01000008">
    <property type="protein sequence ID" value="GGT94813.1"/>
    <property type="molecule type" value="Genomic_DNA"/>
</dbReference>
<dbReference type="InterPro" id="IPR002830">
    <property type="entry name" value="UbiD"/>
</dbReference>
<feature type="domain" description="3-octaprenyl-4-hydroxybenzoate carboxy-lyase-like Rift-related" evidence="8">
    <location>
        <begin position="109"/>
        <end position="309"/>
    </location>
</feature>
<reference evidence="10" key="3">
    <citation type="journal article" date="2019" name="BMC Res. Notes">
        <title>Complete genome sequence of the Sulfodiicoccus acidiphilus strain HS-1T, the first crenarchaeon that lacks polB3, isolated from an acidic hot spring in Ohwaku-dani, Hakone, Japan.</title>
        <authorList>
            <person name="Sakai H.D."/>
            <person name="Kurosawa N."/>
        </authorList>
    </citation>
    <scope>NUCLEOTIDE SEQUENCE</scope>
    <source>
        <strain evidence="10">HS-1</strain>
    </source>
</reference>
<dbReference type="AlphaFoldDB" id="A0A348B1S2"/>
<keyword evidence="12" id="KW-1185">Reference proteome</keyword>
<proteinExistence type="inferred from homology"/>
<name>A0A348B1S2_9CREN</name>
<dbReference type="PANTHER" id="PTHR30108">
    <property type="entry name" value="3-OCTAPRENYL-4-HYDROXYBENZOATE CARBOXY-LYASE-RELATED"/>
    <property type="match status" value="1"/>
</dbReference>
<dbReference type="EC" id="4.1.1.126" evidence="5"/>
<dbReference type="Proteomes" id="UP000616143">
    <property type="component" value="Unassembled WGS sequence"/>
</dbReference>
<reference evidence="12" key="2">
    <citation type="submission" date="2018-04" db="EMBL/GenBank/DDBJ databases">
        <title>Complete genome sequence of Sulfodiicoccus acidiphilus strain HS-1.</title>
        <authorList>
            <person name="Sakai H.D."/>
            <person name="Kurosawa N."/>
        </authorList>
    </citation>
    <scope>NUCLEOTIDE SEQUENCE [LARGE SCALE GENOMIC DNA]</scope>
    <source>
        <strain evidence="12">HS-1</strain>
    </source>
</reference>
<dbReference type="GO" id="GO:0005737">
    <property type="term" value="C:cytoplasm"/>
    <property type="evidence" value="ECO:0007669"/>
    <property type="project" value="TreeGrafter"/>
</dbReference>
<dbReference type="PANTHER" id="PTHR30108:SF21">
    <property type="entry name" value="4-HYDROXYBENZOATE DECARBOXYLASE"/>
    <property type="match status" value="1"/>
</dbReference>
<evidence type="ECO:0000256" key="2">
    <source>
        <dbReference type="ARBA" id="ARBA00010021"/>
    </source>
</evidence>
<dbReference type="Gene3D" id="3.40.1670.10">
    <property type="entry name" value="UbiD C-terminal domain-like"/>
    <property type="match status" value="1"/>
</dbReference>
<evidence type="ECO:0000256" key="5">
    <source>
        <dbReference type="ARBA" id="ARBA00049727"/>
    </source>
</evidence>
<evidence type="ECO:0000313" key="12">
    <source>
        <dbReference type="Proteomes" id="UP000276741"/>
    </source>
</evidence>
<comment type="similarity">
    <text evidence="2">Belongs to the UbiD family.</text>
</comment>
<evidence type="ECO:0000259" key="9">
    <source>
        <dbReference type="Pfam" id="PF20696"/>
    </source>
</evidence>
<dbReference type="InterPro" id="IPR049381">
    <property type="entry name" value="UbiD-like_C"/>
</dbReference>
<dbReference type="InterPro" id="IPR048304">
    <property type="entry name" value="UbiD_Rift_dom"/>
</dbReference>
<dbReference type="KEGG" id="sacd:HS1genome_0513"/>